<dbReference type="AlphaFoldDB" id="A0A0C9Z7E3"/>
<reference evidence="2 3" key="1">
    <citation type="submission" date="2014-04" db="EMBL/GenBank/DDBJ databases">
        <authorList>
            <consortium name="DOE Joint Genome Institute"/>
            <person name="Kuo A."/>
            <person name="Kohler A."/>
            <person name="Costa M.D."/>
            <person name="Nagy L.G."/>
            <person name="Floudas D."/>
            <person name="Copeland A."/>
            <person name="Barry K.W."/>
            <person name="Cichocki N."/>
            <person name="Veneault-Fourrey C."/>
            <person name="LaButti K."/>
            <person name="Lindquist E.A."/>
            <person name="Lipzen A."/>
            <person name="Lundell T."/>
            <person name="Morin E."/>
            <person name="Murat C."/>
            <person name="Sun H."/>
            <person name="Tunlid A."/>
            <person name="Henrissat B."/>
            <person name="Grigoriev I.V."/>
            <person name="Hibbett D.S."/>
            <person name="Martin F."/>
            <person name="Nordberg H.P."/>
            <person name="Cantor M.N."/>
            <person name="Hua S.X."/>
        </authorList>
    </citation>
    <scope>NUCLEOTIDE SEQUENCE [LARGE SCALE GENOMIC DNA]</scope>
    <source>
        <strain evidence="2 3">441</strain>
    </source>
</reference>
<name>A0A0C9Z7E3_9AGAM</name>
<reference evidence="3" key="2">
    <citation type="submission" date="2015-01" db="EMBL/GenBank/DDBJ databases">
        <title>Evolutionary Origins and Diversification of the Mycorrhizal Mutualists.</title>
        <authorList>
            <consortium name="DOE Joint Genome Institute"/>
            <consortium name="Mycorrhizal Genomics Consortium"/>
            <person name="Kohler A."/>
            <person name="Kuo A."/>
            <person name="Nagy L.G."/>
            <person name="Floudas D."/>
            <person name="Copeland A."/>
            <person name="Barry K.W."/>
            <person name="Cichocki N."/>
            <person name="Veneault-Fourrey C."/>
            <person name="LaButti K."/>
            <person name="Lindquist E.A."/>
            <person name="Lipzen A."/>
            <person name="Lundell T."/>
            <person name="Morin E."/>
            <person name="Murat C."/>
            <person name="Riley R."/>
            <person name="Ohm R."/>
            <person name="Sun H."/>
            <person name="Tunlid A."/>
            <person name="Henrissat B."/>
            <person name="Grigoriev I.V."/>
            <person name="Hibbett D.S."/>
            <person name="Martin F."/>
        </authorList>
    </citation>
    <scope>NUCLEOTIDE SEQUENCE [LARGE SCALE GENOMIC DNA]</scope>
    <source>
        <strain evidence="3">441</strain>
    </source>
</reference>
<keyword evidence="3" id="KW-1185">Reference proteome</keyword>
<dbReference type="EMBL" id="KN833710">
    <property type="protein sequence ID" value="KIK25216.1"/>
    <property type="molecule type" value="Genomic_DNA"/>
</dbReference>
<proteinExistence type="predicted"/>
<sequence>MPTPRNREVILASSPTGGPQYYVRVPIAWLHCLRVSLLRVDRAPTAHPVSGYIRQPASGWEVPRIESPEQEAQAISRKSTVVRRPVLRE</sequence>
<evidence type="ECO:0000313" key="3">
    <source>
        <dbReference type="Proteomes" id="UP000054018"/>
    </source>
</evidence>
<protein>
    <submittedName>
        <fullName evidence="2">Uncharacterized protein</fullName>
    </submittedName>
</protein>
<evidence type="ECO:0000313" key="2">
    <source>
        <dbReference type="EMBL" id="KIK25216.1"/>
    </source>
</evidence>
<feature type="region of interest" description="Disordered" evidence="1">
    <location>
        <begin position="68"/>
        <end position="89"/>
    </location>
</feature>
<dbReference type="HOGENOM" id="CLU_2455579_0_0_1"/>
<dbReference type="Proteomes" id="UP000054018">
    <property type="component" value="Unassembled WGS sequence"/>
</dbReference>
<accession>A0A0C9Z7E3</accession>
<gene>
    <name evidence="2" type="ORF">PISMIDRAFT_356143</name>
</gene>
<organism evidence="2 3">
    <name type="scientific">Pisolithus microcarpus 441</name>
    <dbReference type="NCBI Taxonomy" id="765257"/>
    <lineage>
        <taxon>Eukaryota</taxon>
        <taxon>Fungi</taxon>
        <taxon>Dikarya</taxon>
        <taxon>Basidiomycota</taxon>
        <taxon>Agaricomycotina</taxon>
        <taxon>Agaricomycetes</taxon>
        <taxon>Agaricomycetidae</taxon>
        <taxon>Boletales</taxon>
        <taxon>Sclerodermatineae</taxon>
        <taxon>Pisolithaceae</taxon>
        <taxon>Pisolithus</taxon>
    </lineage>
</organism>
<evidence type="ECO:0000256" key="1">
    <source>
        <dbReference type="SAM" id="MobiDB-lite"/>
    </source>
</evidence>